<dbReference type="EMBL" id="JASPKY010000052">
    <property type="protein sequence ID" value="KAK9745089.1"/>
    <property type="molecule type" value="Genomic_DNA"/>
</dbReference>
<evidence type="ECO:0000313" key="3">
    <source>
        <dbReference type="Proteomes" id="UP001458880"/>
    </source>
</evidence>
<gene>
    <name evidence="2" type="ORF">QE152_g7261</name>
</gene>
<dbReference type="Proteomes" id="UP001458880">
    <property type="component" value="Unassembled WGS sequence"/>
</dbReference>
<proteinExistence type="predicted"/>
<dbReference type="AlphaFoldDB" id="A0AAW1MFX6"/>
<accession>A0AAW1MFX6</accession>
<name>A0AAW1MFX6_POPJA</name>
<sequence>MLQSLPEKFFNSSAEEQEFFACPSRQDILPQIELHDGYRLKRHIDQLRSTKVPQPNPEKQPGRTVPFSPEPHNQELEDVIDIPLNQPDAEHPENHPVPADNQKPEPI</sequence>
<evidence type="ECO:0000313" key="2">
    <source>
        <dbReference type="EMBL" id="KAK9745089.1"/>
    </source>
</evidence>
<comment type="caution">
    <text evidence="2">The sequence shown here is derived from an EMBL/GenBank/DDBJ whole genome shotgun (WGS) entry which is preliminary data.</text>
</comment>
<feature type="region of interest" description="Disordered" evidence="1">
    <location>
        <begin position="46"/>
        <end position="107"/>
    </location>
</feature>
<keyword evidence="3" id="KW-1185">Reference proteome</keyword>
<reference evidence="2 3" key="1">
    <citation type="journal article" date="2024" name="BMC Genomics">
        <title>De novo assembly and annotation of Popillia japonica's genome with initial clues to its potential as an invasive pest.</title>
        <authorList>
            <person name="Cucini C."/>
            <person name="Boschi S."/>
            <person name="Funari R."/>
            <person name="Cardaioli E."/>
            <person name="Iannotti N."/>
            <person name="Marturano G."/>
            <person name="Paoli F."/>
            <person name="Bruttini M."/>
            <person name="Carapelli A."/>
            <person name="Frati F."/>
            <person name="Nardi F."/>
        </authorList>
    </citation>
    <scope>NUCLEOTIDE SEQUENCE [LARGE SCALE GENOMIC DNA]</scope>
    <source>
        <strain evidence="2">DMR45628</strain>
    </source>
</reference>
<evidence type="ECO:0000256" key="1">
    <source>
        <dbReference type="SAM" id="MobiDB-lite"/>
    </source>
</evidence>
<organism evidence="2 3">
    <name type="scientific">Popillia japonica</name>
    <name type="common">Japanese beetle</name>
    <dbReference type="NCBI Taxonomy" id="7064"/>
    <lineage>
        <taxon>Eukaryota</taxon>
        <taxon>Metazoa</taxon>
        <taxon>Ecdysozoa</taxon>
        <taxon>Arthropoda</taxon>
        <taxon>Hexapoda</taxon>
        <taxon>Insecta</taxon>
        <taxon>Pterygota</taxon>
        <taxon>Neoptera</taxon>
        <taxon>Endopterygota</taxon>
        <taxon>Coleoptera</taxon>
        <taxon>Polyphaga</taxon>
        <taxon>Scarabaeiformia</taxon>
        <taxon>Scarabaeidae</taxon>
        <taxon>Rutelinae</taxon>
        <taxon>Popillia</taxon>
    </lineage>
</organism>
<protein>
    <submittedName>
        <fullName evidence="2">Uncharacterized protein</fullName>
    </submittedName>
</protein>